<organism evidence="4 5">
    <name type="scientific">Actinomadura spongiicola</name>
    <dbReference type="NCBI Taxonomy" id="2303421"/>
    <lineage>
        <taxon>Bacteria</taxon>
        <taxon>Bacillati</taxon>
        <taxon>Actinomycetota</taxon>
        <taxon>Actinomycetes</taxon>
        <taxon>Streptosporangiales</taxon>
        <taxon>Thermomonosporaceae</taxon>
        <taxon>Actinomadura</taxon>
    </lineage>
</organism>
<keyword evidence="1 2" id="KW-0238">DNA-binding</keyword>
<dbReference type="Pfam" id="PF00440">
    <property type="entry name" value="TetR_N"/>
    <property type="match status" value="1"/>
</dbReference>
<proteinExistence type="predicted"/>
<dbReference type="Proteomes" id="UP000262882">
    <property type="component" value="Unassembled WGS sequence"/>
</dbReference>
<dbReference type="InterPro" id="IPR009057">
    <property type="entry name" value="Homeodomain-like_sf"/>
</dbReference>
<evidence type="ECO:0000259" key="3">
    <source>
        <dbReference type="PROSITE" id="PS50977"/>
    </source>
</evidence>
<dbReference type="PANTHER" id="PTHR30055">
    <property type="entry name" value="HTH-TYPE TRANSCRIPTIONAL REGULATOR RUTR"/>
    <property type="match status" value="1"/>
</dbReference>
<evidence type="ECO:0000313" key="5">
    <source>
        <dbReference type="Proteomes" id="UP000262882"/>
    </source>
</evidence>
<dbReference type="SUPFAM" id="SSF46689">
    <property type="entry name" value="Homeodomain-like"/>
    <property type="match status" value="1"/>
</dbReference>
<evidence type="ECO:0000256" key="2">
    <source>
        <dbReference type="PROSITE-ProRule" id="PRU00335"/>
    </source>
</evidence>
<protein>
    <submittedName>
        <fullName evidence="4">TetR/AcrR family transcriptional regulator</fullName>
    </submittedName>
</protein>
<dbReference type="Gene3D" id="1.10.357.10">
    <property type="entry name" value="Tetracycline Repressor, domain 2"/>
    <property type="match status" value="1"/>
</dbReference>
<reference evidence="4 5" key="1">
    <citation type="submission" date="2018-08" db="EMBL/GenBank/DDBJ databases">
        <title>Actinomadura spongicola sp. nov., isolated from marine sponge Leucetta chagosensis.</title>
        <authorList>
            <person name="Li L."/>
            <person name="Lin H.W."/>
        </authorList>
    </citation>
    <scope>NUCLEOTIDE SEQUENCE [LARGE SCALE GENOMIC DNA]</scope>
    <source>
        <strain evidence="4 5">LHW52907</strain>
    </source>
</reference>
<feature type="DNA-binding region" description="H-T-H motif" evidence="2">
    <location>
        <begin position="30"/>
        <end position="49"/>
    </location>
</feature>
<dbReference type="PANTHER" id="PTHR30055:SF226">
    <property type="entry name" value="HTH-TYPE TRANSCRIPTIONAL REGULATOR PKSA"/>
    <property type="match status" value="1"/>
</dbReference>
<gene>
    <name evidence="4" type="ORF">D0T12_03885</name>
</gene>
<sequence>MARVPAERRRVDFLNATLRVIAEHGVAGATTRRIAEEAGAPLATLHYCFHTKHELFWAVFERQANLVAEAAGVAEDAPKEGLRAAAVRLLTRGVDFIMANEDYARAQFDLLQWAMRQPGEKSLLAADVYSLSVDRYDAVLRASMREGEDESIVNELSRMIIAVLDGMNLQWNAHQDNDRLRTDTARAITMVEALVPDST</sequence>
<dbReference type="InterPro" id="IPR001647">
    <property type="entry name" value="HTH_TetR"/>
</dbReference>
<dbReference type="GO" id="GO:0000976">
    <property type="term" value="F:transcription cis-regulatory region binding"/>
    <property type="evidence" value="ECO:0007669"/>
    <property type="project" value="TreeGrafter"/>
</dbReference>
<feature type="domain" description="HTH tetR-type" evidence="3">
    <location>
        <begin position="7"/>
        <end position="67"/>
    </location>
</feature>
<name>A0A372GPP6_9ACTN</name>
<dbReference type="AlphaFoldDB" id="A0A372GPP6"/>
<dbReference type="GO" id="GO:0003700">
    <property type="term" value="F:DNA-binding transcription factor activity"/>
    <property type="evidence" value="ECO:0007669"/>
    <property type="project" value="TreeGrafter"/>
</dbReference>
<keyword evidence="5" id="KW-1185">Reference proteome</keyword>
<dbReference type="PROSITE" id="PS50977">
    <property type="entry name" value="HTH_TETR_2"/>
    <property type="match status" value="1"/>
</dbReference>
<dbReference type="EMBL" id="QVNQ01000001">
    <property type="protein sequence ID" value="RFS87378.1"/>
    <property type="molecule type" value="Genomic_DNA"/>
</dbReference>
<evidence type="ECO:0000256" key="1">
    <source>
        <dbReference type="ARBA" id="ARBA00023125"/>
    </source>
</evidence>
<accession>A0A372GPP6</accession>
<evidence type="ECO:0000313" key="4">
    <source>
        <dbReference type="EMBL" id="RFS87378.1"/>
    </source>
</evidence>
<comment type="caution">
    <text evidence="4">The sequence shown here is derived from an EMBL/GenBank/DDBJ whole genome shotgun (WGS) entry which is preliminary data.</text>
</comment>
<dbReference type="InterPro" id="IPR050109">
    <property type="entry name" value="HTH-type_TetR-like_transc_reg"/>
</dbReference>